<dbReference type="AlphaFoldDB" id="A0A368KNT8"/>
<keyword evidence="1" id="KW-1133">Transmembrane helix</keyword>
<protein>
    <submittedName>
        <fullName evidence="2">Uncharacterized protein</fullName>
    </submittedName>
</protein>
<reference evidence="2 3" key="1">
    <citation type="submission" date="2018-07" db="EMBL/GenBank/DDBJ databases">
        <title>Comparative genomes isolates from brazilian mangrove.</title>
        <authorList>
            <person name="De Araujo J.E."/>
            <person name="Taketani R.G."/>
            <person name="Silva M.C.P."/>
            <person name="Lourenco M.V."/>
            <person name="Oliveira V.M."/>
            <person name="Andreote F.D."/>
        </authorList>
    </citation>
    <scope>NUCLEOTIDE SEQUENCE [LARGE SCALE GENOMIC DNA]</scope>
    <source>
        <strain evidence="2 3">HEX PRIS-MGV</strain>
    </source>
</reference>
<keyword evidence="1" id="KW-0812">Transmembrane</keyword>
<comment type="caution">
    <text evidence="2">The sequence shown here is derived from an EMBL/GenBank/DDBJ whole genome shotgun (WGS) entry which is preliminary data.</text>
</comment>
<sequence>MSNLAHTAHAIKHGLDHTSVGKQVVGAATLGAAITAKAVAGPAVSAAVVAAAPIAVPIAIAGGLAYLIGKATK</sequence>
<organism evidence="2 3">
    <name type="scientific">Bremerella cremea</name>
    <dbReference type="NCBI Taxonomy" id="1031537"/>
    <lineage>
        <taxon>Bacteria</taxon>
        <taxon>Pseudomonadati</taxon>
        <taxon>Planctomycetota</taxon>
        <taxon>Planctomycetia</taxon>
        <taxon>Pirellulales</taxon>
        <taxon>Pirellulaceae</taxon>
        <taxon>Bremerella</taxon>
    </lineage>
</organism>
<keyword evidence="1" id="KW-0472">Membrane</keyword>
<dbReference type="RefSeq" id="WP_114371222.1">
    <property type="nucleotide sequence ID" value="NZ_QPEX01000044.1"/>
</dbReference>
<evidence type="ECO:0000313" key="2">
    <source>
        <dbReference type="EMBL" id="RCS42053.1"/>
    </source>
</evidence>
<dbReference type="Proteomes" id="UP000253562">
    <property type="component" value="Unassembled WGS sequence"/>
</dbReference>
<evidence type="ECO:0000313" key="3">
    <source>
        <dbReference type="Proteomes" id="UP000253562"/>
    </source>
</evidence>
<proteinExistence type="predicted"/>
<feature type="transmembrane region" description="Helical" evidence="1">
    <location>
        <begin position="46"/>
        <end position="68"/>
    </location>
</feature>
<name>A0A368KNT8_9BACT</name>
<dbReference type="EMBL" id="QPEX01000044">
    <property type="protein sequence ID" value="RCS42053.1"/>
    <property type="molecule type" value="Genomic_DNA"/>
</dbReference>
<accession>A0A368KNT8</accession>
<evidence type="ECO:0000256" key="1">
    <source>
        <dbReference type="SAM" id="Phobius"/>
    </source>
</evidence>
<gene>
    <name evidence="2" type="ORF">DTL42_19680</name>
</gene>